<feature type="region of interest" description="Disordered" evidence="1">
    <location>
        <begin position="59"/>
        <end position="86"/>
    </location>
</feature>
<dbReference type="EMBL" id="KE525352">
    <property type="protein sequence ID" value="KFB51470.1"/>
    <property type="molecule type" value="Genomic_DNA"/>
</dbReference>
<reference evidence="3" key="2">
    <citation type="submission" date="2020-05" db="UniProtKB">
        <authorList>
            <consortium name="EnsemblMetazoa"/>
        </authorList>
    </citation>
    <scope>IDENTIFICATION</scope>
</reference>
<accession>A0A084WMM6</accession>
<evidence type="ECO:0000313" key="2">
    <source>
        <dbReference type="EMBL" id="KFB51470.1"/>
    </source>
</evidence>
<dbReference type="AlphaFoldDB" id="A0A084WMM6"/>
<dbReference type="VEuPathDB" id="VectorBase:ASIC019524"/>
<reference evidence="2 4" key="1">
    <citation type="journal article" date="2014" name="BMC Genomics">
        <title>Genome sequence of Anopheles sinensis provides insight into genetics basis of mosquito competence for malaria parasites.</title>
        <authorList>
            <person name="Zhou D."/>
            <person name="Zhang D."/>
            <person name="Ding G."/>
            <person name="Shi L."/>
            <person name="Hou Q."/>
            <person name="Ye Y."/>
            <person name="Xu Y."/>
            <person name="Zhou H."/>
            <person name="Xiong C."/>
            <person name="Li S."/>
            <person name="Yu J."/>
            <person name="Hong S."/>
            <person name="Yu X."/>
            <person name="Zou P."/>
            <person name="Chen C."/>
            <person name="Chang X."/>
            <person name="Wang W."/>
            <person name="Lv Y."/>
            <person name="Sun Y."/>
            <person name="Ma L."/>
            <person name="Shen B."/>
            <person name="Zhu C."/>
        </authorList>
    </citation>
    <scope>NUCLEOTIDE SEQUENCE [LARGE SCALE GENOMIC DNA]</scope>
</reference>
<keyword evidence="4" id="KW-1185">Reference proteome</keyword>
<name>A0A084WMM6_ANOSI</name>
<gene>
    <name evidence="2" type="ORF">ZHAS_00019524</name>
</gene>
<dbReference type="EnsemblMetazoa" id="ASIC019524-RA">
    <property type="protein sequence ID" value="ASIC019524-PA"/>
    <property type="gene ID" value="ASIC019524"/>
</dbReference>
<evidence type="ECO:0000313" key="4">
    <source>
        <dbReference type="Proteomes" id="UP000030765"/>
    </source>
</evidence>
<proteinExistence type="predicted"/>
<dbReference type="Proteomes" id="UP000030765">
    <property type="component" value="Unassembled WGS sequence"/>
</dbReference>
<organism evidence="2">
    <name type="scientific">Anopheles sinensis</name>
    <name type="common">Mosquito</name>
    <dbReference type="NCBI Taxonomy" id="74873"/>
    <lineage>
        <taxon>Eukaryota</taxon>
        <taxon>Metazoa</taxon>
        <taxon>Ecdysozoa</taxon>
        <taxon>Arthropoda</taxon>
        <taxon>Hexapoda</taxon>
        <taxon>Insecta</taxon>
        <taxon>Pterygota</taxon>
        <taxon>Neoptera</taxon>
        <taxon>Endopterygota</taxon>
        <taxon>Diptera</taxon>
        <taxon>Nematocera</taxon>
        <taxon>Culicoidea</taxon>
        <taxon>Culicidae</taxon>
        <taxon>Anophelinae</taxon>
        <taxon>Anopheles</taxon>
    </lineage>
</organism>
<evidence type="ECO:0000256" key="1">
    <source>
        <dbReference type="SAM" id="MobiDB-lite"/>
    </source>
</evidence>
<dbReference type="EMBL" id="ATLV01024486">
    <property type="status" value="NOT_ANNOTATED_CDS"/>
    <property type="molecule type" value="Genomic_DNA"/>
</dbReference>
<sequence length="86" mass="9582">MKEKCTPFLRNIFILFTCGKSCEVNRNKPNSEPPEVVFNPSNAGHRVAVFSSLVGVKNHPQQSTLHKDDTMGGLRIDRAGPMSREI</sequence>
<evidence type="ECO:0000313" key="3">
    <source>
        <dbReference type="EnsemblMetazoa" id="ASIC019524-PA"/>
    </source>
</evidence>
<feature type="compositionally biased region" description="Basic and acidic residues" evidence="1">
    <location>
        <begin position="65"/>
        <end position="86"/>
    </location>
</feature>
<protein>
    <submittedName>
        <fullName evidence="2 3">PHP domain-containing protein</fullName>
    </submittedName>
</protein>